<gene>
    <name evidence="1" type="ORF">Q5H94_19360</name>
</gene>
<reference evidence="1" key="1">
    <citation type="submission" date="2023-07" db="EMBL/GenBank/DDBJ databases">
        <authorList>
            <person name="Kim M.K."/>
        </authorList>
    </citation>
    <scope>NUCLEOTIDE SEQUENCE</scope>
    <source>
        <strain evidence="1">CA1-15</strain>
    </source>
</reference>
<protein>
    <recommendedName>
        <fullName evidence="3">Tetratricopeptide repeat protein</fullName>
    </recommendedName>
</protein>
<dbReference type="Proteomes" id="UP001176468">
    <property type="component" value="Unassembled WGS sequence"/>
</dbReference>
<organism evidence="1 2">
    <name type="scientific">Sphingomonas immobilis</name>
    <dbReference type="NCBI Taxonomy" id="3063997"/>
    <lineage>
        <taxon>Bacteria</taxon>
        <taxon>Pseudomonadati</taxon>
        <taxon>Pseudomonadota</taxon>
        <taxon>Alphaproteobacteria</taxon>
        <taxon>Sphingomonadales</taxon>
        <taxon>Sphingomonadaceae</taxon>
        <taxon>Sphingomonas</taxon>
    </lineage>
</organism>
<sequence>MLSLLLAAAQTAPAPPAPAPSPLEERYDRCIGSATRQPAVAESEASQWLLQGGSFLAHQCLGIAYATEMRWTAAATEFELAARGAEAAKDMRGAFYWAQAGNAWLAAKDAVKARAALDAALSPGSLKGIQRGEAFLDRARAFFAGGDVTAARADLDRALVDAADDPLAWLLSATLARRGGDLPRAKADIAEALKRSSDDAAVQLEAGNIAASAGDEAGAKNAWDKAANLQPGSDANRAARTALLQFEVKP</sequence>
<dbReference type="EMBL" id="JAUQSZ010000016">
    <property type="protein sequence ID" value="MDO7844497.1"/>
    <property type="molecule type" value="Genomic_DNA"/>
</dbReference>
<accession>A0ABT9A3S6</accession>
<evidence type="ECO:0000313" key="1">
    <source>
        <dbReference type="EMBL" id="MDO7844497.1"/>
    </source>
</evidence>
<keyword evidence="2" id="KW-1185">Reference proteome</keyword>
<comment type="caution">
    <text evidence="1">The sequence shown here is derived from an EMBL/GenBank/DDBJ whole genome shotgun (WGS) entry which is preliminary data.</text>
</comment>
<dbReference type="SUPFAM" id="SSF48452">
    <property type="entry name" value="TPR-like"/>
    <property type="match status" value="1"/>
</dbReference>
<evidence type="ECO:0008006" key="3">
    <source>
        <dbReference type="Google" id="ProtNLM"/>
    </source>
</evidence>
<dbReference type="Gene3D" id="1.25.40.10">
    <property type="entry name" value="Tetratricopeptide repeat domain"/>
    <property type="match status" value="1"/>
</dbReference>
<evidence type="ECO:0000313" key="2">
    <source>
        <dbReference type="Proteomes" id="UP001176468"/>
    </source>
</evidence>
<name>A0ABT9A3S6_9SPHN</name>
<proteinExistence type="predicted"/>
<dbReference type="InterPro" id="IPR011990">
    <property type="entry name" value="TPR-like_helical_dom_sf"/>
</dbReference>